<evidence type="ECO:0000313" key="7">
    <source>
        <dbReference type="RefSeq" id="XP_018859731.1"/>
    </source>
</evidence>
<gene>
    <name evidence="7" type="primary">LOC109021536</name>
</gene>
<evidence type="ECO:0000256" key="5">
    <source>
        <dbReference type="ARBA" id="ARBA00024045"/>
    </source>
</evidence>
<evidence type="ECO:0000256" key="1">
    <source>
        <dbReference type="ARBA" id="ARBA00022481"/>
    </source>
</evidence>
<dbReference type="STRING" id="51240.A0A2I4HUA0"/>
<dbReference type="FunCoup" id="A0A2I4HUA0">
    <property type="interactions" value="77"/>
</dbReference>
<dbReference type="KEGG" id="jre:109021536"/>
<dbReference type="OrthoDB" id="689350at2759"/>
<accession>A0A2I4HUA0</accession>
<dbReference type="InterPro" id="IPR051863">
    <property type="entry name" value="HIPP"/>
</dbReference>
<proteinExistence type="inferred from homology"/>
<keyword evidence="4" id="KW-0636">Prenylation</keyword>
<protein>
    <submittedName>
        <fullName evidence="7">Heavy metal-associated isoprenylated plant protein 2-like</fullName>
    </submittedName>
</protein>
<sequence length="131" mass="13993">MVQKTVLKVNIACLKCKKNLLKAVTSLQGVDKVEADAAKGTLTVTGDADPYEIIVRTRKTGKFAEVVSIGAPPKPGDGQKSNPDGKKPADGQKGQVLIPYYIPQTSCLVCERVPVVHVGCRDEPYPSCSIL</sequence>
<dbReference type="PANTHER" id="PTHR45811">
    <property type="entry name" value="COPPER TRANSPORT PROTEIN FAMILY-RELATED"/>
    <property type="match status" value="1"/>
</dbReference>
<evidence type="ECO:0000256" key="3">
    <source>
        <dbReference type="ARBA" id="ARBA00023288"/>
    </source>
</evidence>
<dbReference type="AlphaFoldDB" id="A0A2I4HUA0"/>
<evidence type="ECO:0000313" key="6">
    <source>
        <dbReference type="Proteomes" id="UP000235220"/>
    </source>
</evidence>
<organism evidence="6 7">
    <name type="scientific">Juglans regia</name>
    <name type="common">English walnut</name>
    <dbReference type="NCBI Taxonomy" id="51240"/>
    <lineage>
        <taxon>Eukaryota</taxon>
        <taxon>Viridiplantae</taxon>
        <taxon>Streptophyta</taxon>
        <taxon>Embryophyta</taxon>
        <taxon>Tracheophyta</taxon>
        <taxon>Spermatophyta</taxon>
        <taxon>Magnoliopsida</taxon>
        <taxon>eudicotyledons</taxon>
        <taxon>Gunneridae</taxon>
        <taxon>Pentapetalae</taxon>
        <taxon>rosids</taxon>
        <taxon>fabids</taxon>
        <taxon>Fagales</taxon>
        <taxon>Juglandaceae</taxon>
        <taxon>Juglans</taxon>
    </lineage>
</organism>
<evidence type="ECO:0000256" key="4">
    <source>
        <dbReference type="ARBA" id="ARBA00023289"/>
    </source>
</evidence>
<reference evidence="7" key="1">
    <citation type="submission" date="2025-08" db="UniProtKB">
        <authorList>
            <consortium name="RefSeq"/>
        </authorList>
    </citation>
    <scope>IDENTIFICATION</scope>
    <source>
        <tissue evidence="7">Leaves</tissue>
    </source>
</reference>
<keyword evidence="6" id="KW-1185">Reference proteome</keyword>
<dbReference type="PROSITE" id="PS50846">
    <property type="entry name" value="HMA_2"/>
    <property type="match status" value="1"/>
</dbReference>
<name>A0A2I4HUA0_JUGRE</name>
<dbReference type="Pfam" id="PF00403">
    <property type="entry name" value="HMA"/>
    <property type="match status" value="1"/>
</dbReference>
<dbReference type="Proteomes" id="UP000235220">
    <property type="component" value="Chromosome 8"/>
</dbReference>
<comment type="similarity">
    <text evidence="5">Belongs to the HIPP family.</text>
</comment>
<dbReference type="InterPro" id="IPR036163">
    <property type="entry name" value="HMA_dom_sf"/>
</dbReference>
<dbReference type="PANTHER" id="PTHR45811:SF13">
    <property type="entry name" value="OS04G0661100 PROTEIN"/>
    <property type="match status" value="1"/>
</dbReference>
<dbReference type="GO" id="GO:0046872">
    <property type="term" value="F:metal ion binding"/>
    <property type="evidence" value="ECO:0007669"/>
    <property type="project" value="UniProtKB-KW"/>
</dbReference>
<keyword evidence="3" id="KW-0449">Lipoprotein</keyword>
<dbReference type="Gramene" id="Jr08_18240_p1">
    <property type="protein sequence ID" value="cds.Jr08_18240_p1"/>
    <property type="gene ID" value="Jr08_18240"/>
</dbReference>
<dbReference type="SUPFAM" id="SSF55008">
    <property type="entry name" value="HMA, heavy metal-associated domain"/>
    <property type="match status" value="1"/>
</dbReference>
<keyword evidence="2" id="KW-0479">Metal-binding</keyword>
<dbReference type="Gene3D" id="3.30.70.100">
    <property type="match status" value="1"/>
</dbReference>
<evidence type="ECO:0000256" key="2">
    <source>
        <dbReference type="ARBA" id="ARBA00022723"/>
    </source>
</evidence>
<dbReference type="GeneID" id="109021536"/>
<dbReference type="InterPro" id="IPR006121">
    <property type="entry name" value="HMA_dom"/>
</dbReference>
<dbReference type="RefSeq" id="XP_018859731.1">
    <property type="nucleotide sequence ID" value="XM_019004186.2"/>
</dbReference>
<keyword evidence="1" id="KW-0488">Methylation</keyword>